<dbReference type="GO" id="GO:0008876">
    <property type="term" value="F:quinoprotein glucose dehydrogenase activity"/>
    <property type="evidence" value="ECO:0007669"/>
    <property type="project" value="TreeGrafter"/>
</dbReference>
<dbReference type="CDD" id="cd10280">
    <property type="entry name" value="PQQ_mGDH"/>
    <property type="match status" value="1"/>
</dbReference>
<keyword evidence="4" id="KW-0472">Membrane</keyword>
<dbReference type="GO" id="GO:0048038">
    <property type="term" value="F:quinone binding"/>
    <property type="evidence" value="ECO:0007669"/>
    <property type="project" value="InterPro"/>
</dbReference>
<dbReference type="InterPro" id="IPR017511">
    <property type="entry name" value="PQQ_mDH"/>
</dbReference>
<comment type="similarity">
    <text evidence="2">Belongs to the bacterial PQQ dehydrogenase family.</text>
</comment>
<dbReference type="Pfam" id="PF01011">
    <property type="entry name" value="PQQ"/>
    <property type="match status" value="1"/>
</dbReference>
<feature type="transmembrane region" description="Helical" evidence="4">
    <location>
        <begin position="7"/>
        <end position="30"/>
    </location>
</feature>
<keyword evidence="4" id="KW-1133">Transmembrane helix</keyword>
<keyword evidence="7" id="KW-1185">Reference proteome</keyword>
<dbReference type="InterPro" id="IPR002372">
    <property type="entry name" value="PQQ_rpt_dom"/>
</dbReference>
<feature type="transmembrane region" description="Helical" evidence="4">
    <location>
        <begin position="122"/>
        <end position="144"/>
    </location>
</feature>
<dbReference type="SUPFAM" id="SSF50998">
    <property type="entry name" value="Quinoprotein alcohol dehydrogenase-like"/>
    <property type="match status" value="1"/>
</dbReference>
<dbReference type="PANTHER" id="PTHR32303">
    <property type="entry name" value="QUINOPROTEIN ALCOHOL DEHYDROGENASE (CYTOCHROME C)"/>
    <property type="match status" value="1"/>
</dbReference>
<dbReference type="InterPro" id="IPR011047">
    <property type="entry name" value="Quinoprotein_ADH-like_sf"/>
</dbReference>
<dbReference type="NCBIfam" id="TIGR03074">
    <property type="entry name" value="PQQ_membr_DH"/>
    <property type="match status" value="1"/>
</dbReference>
<feature type="transmembrane region" description="Helical" evidence="4">
    <location>
        <begin position="36"/>
        <end position="53"/>
    </location>
</feature>
<dbReference type="Proteomes" id="UP000016568">
    <property type="component" value="Unassembled WGS sequence"/>
</dbReference>
<keyword evidence="4" id="KW-0812">Transmembrane</keyword>
<evidence type="ECO:0000313" key="7">
    <source>
        <dbReference type="Proteomes" id="UP000016568"/>
    </source>
</evidence>
<feature type="domain" description="Pyrrolo-quinoline quinone repeat" evidence="5">
    <location>
        <begin position="163"/>
        <end position="753"/>
    </location>
</feature>
<proteinExistence type="inferred from homology"/>
<keyword evidence="3" id="KW-0560">Oxidoreductase</keyword>
<evidence type="ECO:0000256" key="2">
    <source>
        <dbReference type="ARBA" id="ARBA00008156"/>
    </source>
</evidence>
<dbReference type="AlphaFoldDB" id="U2YNB3"/>
<comment type="cofactor">
    <cofactor evidence="1">
        <name>pyrroloquinoline quinone</name>
        <dbReference type="ChEBI" id="CHEBI:58442"/>
    </cofactor>
</comment>
<reference evidence="6 7" key="1">
    <citation type="submission" date="2013-09" db="EMBL/GenBank/DDBJ databases">
        <title>Whole genome shotgun sequence of Novosphingobium tardaugens NBRC 16725.</title>
        <authorList>
            <person name="Isaki S."/>
            <person name="Hosoyama A."/>
            <person name="Tsuchikane K."/>
            <person name="Katsumata H."/>
            <person name="Ando Y."/>
            <person name="Yamazaki S."/>
            <person name="Fujita N."/>
        </authorList>
    </citation>
    <scope>NUCLEOTIDE SEQUENCE [LARGE SCALE GENOMIC DNA]</scope>
    <source>
        <strain evidence="6 7">NBRC 16725</strain>
    </source>
</reference>
<dbReference type="PANTHER" id="PTHR32303:SF4">
    <property type="entry name" value="QUINOPROTEIN GLUCOSE DEHYDROGENASE"/>
    <property type="match status" value="1"/>
</dbReference>
<evidence type="ECO:0000313" key="6">
    <source>
        <dbReference type="EMBL" id="GAD50295.1"/>
    </source>
</evidence>
<gene>
    <name evidence="6" type="primary">gcd</name>
    <name evidence="6" type="ORF">NT2_08_00820</name>
</gene>
<dbReference type="GO" id="GO:0016020">
    <property type="term" value="C:membrane"/>
    <property type="evidence" value="ECO:0007669"/>
    <property type="project" value="InterPro"/>
</dbReference>
<evidence type="ECO:0000256" key="1">
    <source>
        <dbReference type="ARBA" id="ARBA00001931"/>
    </source>
</evidence>
<dbReference type="RefSeq" id="WP_021691113.1">
    <property type="nucleotide sequence ID" value="NZ_BASZ01000008.1"/>
</dbReference>
<evidence type="ECO:0000256" key="3">
    <source>
        <dbReference type="ARBA" id="ARBA00023002"/>
    </source>
</evidence>
<dbReference type="SMART" id="SM00564">
    <property type="entry name" value="PQQ"/>
    <property type="match status" value="6"/>
</dbReference>
<comment type="caution">
    <text evidence="6">The sequence shown here is derived from an EMBL/GenBank/DDBJ whole genome shotgun (WGS) entry which is preliminary data.</text>
</comment>
<dbReference type="Gene3D" id="2.140.10.10">
    <property type="entry name" value="Quinoprotein alcohol dehydrogenase-like superfamily"/>
    <property type="match status" value="1"/>
</dbReference>
<protein>
    <submittedName>
        <fullName evidence="6">Quinoprotein glucose dehydrogenase</fullName>
    </submittedName>
</protein>
<evidence type="ECO:0000259" key="5">
    <source>
        <dbReference type="Pfam" id="PF01011"/>
    </source>
</evidence>
<accession>U2YNB3</accession>
<name>U2YNB3_9SPHN</name>
<evidence type="ECO:0000256" key="4">
    <source>
        <dbReference type="SAM" id="Phobius"/>
    </source>
</evidence>
<dbReference type="InterPro" id="IPR018391">
    <property type="entry name" value="PQQ_b-propeller_rpt"/>
</dbReference>
<organism evidence="6 7">
    <name type="scientific">Caenibius tardaugens NBRC 16725</name>
    <dbReference type="NCBI Taxonomy" id="1219035"/>
    <lineage>
        <taxon>Bacteria</taxon>
        <taxon>Pseudomonadati</taxon>
        <taxon>Pseudomonadota</taxon>
        <taxon>Alphaproteobacteria</taxon>
        <taxon>Sphingomonadales</taxon>
        <taxon>Erythrobacteraceae</taxon>
        <taxon>Caenibius</taxon>
    </lineage>
</organism>
<feature type="transmembrane region" description="Helical" evidence="4">
    <location>
        <begin position="60"/>
        <end position="76"/>
    </location>
</feature>
<feature type="transmembrane region" description="Helical" evidence="4">
    <location>
        <begin position="82"/>
        <end position="101"/>
    </location>
</feature>
<sequence length="778" mass="82940">MKAGRLGLWLLGGFLVLVGIVLAAGGGWLASLGGSLYYLLAGIGCLVSGVLICRARGLGTWVYFGVFLATLLWALWEVGTDFWQLLPRVGGPLAVAIYMLMPWVQRAFTGAPTRSSRLANGVAAVAGVALLAGTGIASLTHATVSAQESAQSTAAVTPASDDWEHYGRTLAGTRYSPANQITPQNADKLKVAWSYRTGDIAANYPDTKSAFMFQATPIKVGNTLYFCTPHDIVVALDADTGKERWRHDPKTNDKGVAMLVCRGVSYFKAQNPVSDCPTRVLVGTIDGRMIALDAETGKRCQSFGTNGEISLRDGLGETTPGFQYSTSPATIIGNVAVVGGFVLDGVATNLPSGVVRGFDARDGKLLWAWDIGRPEGAGPLKPGEIFTTGTPNAWTVFSADPELGLVYVPTGNSTPDFFGGNRTAVSDKYSSAIVALDAKTGQARWSFQTVHHDLWDYDVGSQPVLIDMPTPAGKVPALIQPTKHGEIYLLDRRDGKPLATVEERAVPKGDIPEERYAPTQPWSTGMHSFTPQPLTERDMWGATPIDQLWCRIQFKEMRYQGKFTPPSTHKTLQYPGNFGVIDWGSVAVDEARGLMIVNTSGMPLTVRLVPRKDATPDKIAGAGNGHKGLSPQYGTPYAVDFAPFLSPLGLPCSAPPWGTLAAVDLKTNKLVWQKPLGTTRDHAPLGISVPGVFNLGGAVVTQGGVTFIAATIDNYLRAFDTKTGALLWEGRLPAGGQANPMTYTSSRNGKQYVVIAAGGHGFMGTTPGDHVIAYALPD</sequence>
<dbReference type="eggNOG" id="COG4993">
    <property type="taxonomic scope" value="Bacteria"/>
</dbReference>
<dbReference type="EMBL" id="BASZ01000008">
    <property type="protein sequence ID" value="GAD50295.1"/>
    <property type="molecule type" value="Genomic_DNA"/>
</dbReference>